<keyword evidence="3" id="KW-1185">Reference proteome</keyword>
<dbReference type="PANTHER" id="PTHR47746">
    <property type="entry name" value="ZF-RVT DOMAIN-CONTAINING PROTEIN"/>
    <property type="match status" value="1"/>
</dbReference>
<dbReference type="AlphaFoldDB" id="A0A2Z6NC11"/>
<evidence type="ECO:0000256" key="1">
    <source>
        <dbReference type="SAM" id="Phobius"/>
    </source>
</evidence>
<name>A0A2Z6NC11_TRISU</name>
<feature type="transmembrane region" description="Helical" evidence="1">
    <location>
        <begin position="35"/>
        <end position="58"/>
    </location>
</feature>
<evidence type="ECO:0000313" key="3">
    <source>
        <dbReference type="Proteomes" id="UP000242715"/>
    </source>
</evidence>
<accession>A0A2Z6NC11</accession>
<keyword evidence="1" id="KW-0812">Transmembrane</keyword>
<proteinExistence type="predicted"/>
<dbReference type="PANTHER" id="PTHR47746:SF85">
    <property type="entry name" value="OS03G0794050 PROTEIN"/>
    <property type="match status" value="1"/>
</dbReference>
<keyword evidence="1" id="KW-1133">Transmembrane helix</keyword>
<gene>
    <name evidence="2" type="ORF">TSUD_162720</name>
</gene>
<dbReference type="Proteomes" id="UP000242715">
    <property type="component" value="Unassembled WGS sequence"/>
</dbReference>
<reference evidence="3" key="1">
    <citation type="journal article" date="2017" name="Front. Plant Sci.">
        <title>Climate Clever Clovers: New Paradigm to Reduce the Environmental Footprint of Ruminants by Breeding Low Methanogenic Forages Utilizing Haplotype Variation.</title>
        <authorList>
            <person name="Kaur P."/>
            <person name="Appels R."/>
            <person name="Bayer P.E."/>
            <person name="Keeble-Gagnere G."/>
            <person name="Wang J."/>
            <person name="Hirakawa H."/>
            <person name="Shirasawa K."/>
            <person name="Vercoe P."/>
            <person name="Stefanova K."/>
            <person name="Durmic Z."/>
            <person name="Nichols P."/>
            <person name="Revell C."/>
            <person name="Isobe S.N."/>
            <person name="Edwards D."/>
            <person name="Erskine W."/>
        </authorList>
    </citation>
    <scope>NUCLEOTIDE SEQUENCE [LARGE SCALE GENOMIC DNA]</scope>
    <source>
        <strain evidence="3">cv. Daliak</strain>
    </source>
</reference>
<sequence>MGDICVGCEELLESSSHLFMHCKVAHLVWYEIFKWLGVVLVMPPNLFYLFDYFSAAAFSKKSSKGFRMVWHAVLWSIWKARNNKIFNGIAVDPLEIAEEAKVVSWK</sequence>
<dbReference type="EMBL" id="DF973548">
    <property type="protein sequence ID" value="GAU34172.1"/>
    <property type="molecule type" value="Genomic_DNA"/>
</dbReference>
<evidence type="ECO:0008006" key="4">
    <source>
        <dbReference type="Google" id="ProtNLM"/>
    </source>
</evidence>
<keyword evidence="1" id="KW-0472">Membrane</keyword>
<organism evidence="2 3">
    <name type="scientific">Trifolium subterraneum</name>
    <name type="common">Subterranean clover</name>
    <dbReference type="NCBI Taxonomy" id="3900"/>
    <lineage>
        <taxon>Eukaryota</taxon>
        <taxon>Viridiplantae</taxon>
        <taxon>Streptophyta</taxon>
        <taxon>Embryophyta</taxon>
        <taxon>Tracheophyta</taxon>
        <taxon>Spermatophyta</taxon>
        <taxon>Magnoliopsida</taxon>
        <taxon>eudicotyledons</taxon>
        <taxon>Gunneridae</taxon>
        <taxon>Pentapetalae</taxon>
        <taxon>rosids</taxon>
        <taxon>fabids</taxon>
        <taxon>Fabales</taxon>
        <taxon>Fabaceae</taxon>
        <taxon>Papilionoideae</taxon>
        <taxon>50 kb inversion clade</taxon>
        <taxon>NPAAA clade</taxon>
        <taxon>Hologalegina</taxon>
        <taxon>IRL clade</taxon>
        <taxon>Trifolieae</taxon>
        <taxon>Trifolium</taxon>
    </lineage>
</organism>
<evidence type="ECO:0000313" key="2">
    <source>
        <dbReference type="EMBL" id="GAU34172.1"/>
    </source>
</evidence>
<dbReference type="OrthoDB" id="696485at2759"/>
<protein>
    <recommendedName>
        <fullName evidence="4">Reverse transcriptase zinc-binding domain-containing protein</fullName>
    </recommendedName>
</protein>